<dbReference type="EMBL" id="JABANO010013642">
    <property type="protein sequence ID" value="KAF4739885.1"/>
    <property type="molecule type" value="Genomic_DNA"/>
</dbReference>
<dbReference type="SMART" id="SM00343">
    <property type="entry name" value="ZnF_C2HC"/>
    <property type="match status" value="2"/>
</dbReference>
<evidence type="ECO:0000313" key="4">
    <source>
        <dbReference type="Proteomes" id="UP000553632"/>
    </source>
</evidence>
<sequence>MEANLYYALPEPFDPLTTNLDFDQWVRKFKACAVANQWQEADQLRHLPPLLRGDAWILYDELSADEKDTMDHLASNLSRDFPDRDVPAEDQRYLQSEQVLYHHLVQQDDGNIQEREVAGAASAPPTWLPAVINAISKANRVCDYCKKPGHLESDCYKKQRDEGRRLRPQKRSRLEDRPEYPRTPGAICTYCAKKNHTAEQCQIKKNAEALAKKMKSGN</sequence>
<organism evidence="3 4">
    <name type="scientific">Perkinsus olseni</name>
    <name type="common">Perkinsus atlanticus</name>
    <dbReference type="NCBI Taxonomy" id="32597"/>
    <lineage>
        <taxon>Eukaryota</taxon>
        <taxon>Sar</taxon>
        <taxon>Alveolata</taxon>
        <taxon>Perkinsozoa</taxon>
        <taxon>Perkinsea</taxon>
        <taxon>Perkinsida</taxon>
        <taxon>Perkinsidae</taxon>
        <taxon>Perkinsus</taxon>
    </lineage>
</organism>
<evidence type="ECO:0000259" key="2">
    <source>
        <dbReference type="SMART" id="SM00343"/>
    </source>
</evidence>
<proteinExistence type="predicted"/>
<dbReference type="AlphaFoldDB" id="A0A7J6T459"/>
<protein>
    <submittedName>
        <fullName evidence="3">Paraneoplastic Ma antigen</fullName>
    </submittedName>
</protein>
<reference evidence="3 4" key="1">
    <citation type="submission" date="2020-04" db="EMBL/GenBank/DDBJ databases">
        <title>Perkinsus olseni comparative genomics.</title>
        <authorList>
            <person name="Bogema D.R."/>
        </authorList>
    </citation>
    <scope>NUCLEOTIDE SEQUENCE [LARGE SCALE GENOMIC DNA]</scope>
    <source>
        <strain evidence="3 4">ATCC PRA-207</strain>
    </source>
</reference>
<dbReference type="Proteomes" id="UP000553632">
    <property type="component" value="Unassembled WGS sequence"/>
</dbReference>
<dbReference type="Gene3D" id="4.10.60.10">
    <property type="entry name" value="Zinc finger, CCHC-type"/>
    <property type="match status" value="1"/>
</dbReference>
<dbReference type="InterPro" id="IPR001878">
    <property type="entry name" value="Znf_CCHC"/>
</dbReference>
<feature type="domain" description="CCHC-type" evidence="2">
    <location>
        <begin position="141"/>
        <end position="157"/>
    </location>
</feature>
<dbReference type="GO" id="GO:0003676">
    <property type="term" value="F:nucleic acid binding"/>
    <property type="evidence" value="ECO:0007669"/>
    <property type="project" value="InterPro"/>
</dbReference>
<feature type="region of interest" description="Disordered" evidence="1">
    <location>
        <begin position="156"/>
        <end position="180"/>
    </location>
</feature>
<dbReference type="InterPro" id="IPR036875">
    <property type="entry name" value="Znf_CCHC_sf"/>
</dbReference>
<gene>
    <name evidence="3" type="primary">PNMA2_4</name>
    <name evidence="3" type="ORF">FOZ63_015850</name>
</gene>
<name>A0A7J6T459_PEROL</name>
<evidence type="ECO:0000313" key="3">
    <source>
        <dbReference type="EMBL" id="KAF4739885.1"/>
    </source>
</evidence>
<comment type="caution">
    <text evidence="3">The sequence shown here is derived from an EMBL/GenBank/DDBJ whole genome shotgun (WGS) entry which is preliminary data.</text>
</comment>
<feature type="domain" description="CCHC-type" evidence="2">
    <location>
        <begin position="187"/>
        <end position="203"/>
    </location>
</feature>
<dbReference type="SUPFAM" id="SSF57756">
    <property type="entry name" value="Retrovirus zinc finger-like domains"/>
    <property type="match status" value="1"/>
</dbReference>
<evidence type="ECO:0000256" key="1">
    <source>
        <dbReference type="SAM" id="MobiDB-lite"/>
    </source>
</evidence>
<feature type="compositionally biased region" description="Basic and acidic residues" evidence="1">
    <location>
        <begin position="156"/>
        <end position="165"/>
    </location>
</feature>
<accession>A0A7J6T459</accession>
<keyword evidence="4" id="KW-1185">Reference proteome</keyword>
<dbReference type="GO" id="GO:0008270">
    <property type="term" value="F:zinc ion binding"/>
    <property type="evidence" value="ECO:0007669"/>
    <property type="project" value="InterPro"/>
</dbReference>